<dbReference type="AlphaFoldDB" id="A0A9X4H5P8"/>
<evidence type="ECO:0000313" key="6">
    <source>
        <dbReference type="EMBL" id="MDF9408627.1"/>
    </source>
</evidence>
<dbReference type="GO" id="GO:0005975">
    <property type="term" value="P:carbohydrate metabolic process"/>
    <property type="evidence" value="ECO:0007669"/>
    <property type="project" value="InterPro"/>
</dbReference>
<evidence type="ECO:0000256" key="2">
    <source>
        <dbReference type="ARBA" id="ARBA00023295"/>
    </source>
</evidence>
<gene>
    <name evidence="6" type="ORF">L7E55_09705</name>
</gene>
<name>A0A9X4H5P8_9FIRM</name>
<evidence type="ECO:0000259" key="5">
    <source>
        <dbReference type="PROSITE" id="PS51910"/>
    </source>
</evidence>
<comment type="caution">
    <text evidence="6">The sequence shown here is derived from an EMBL/GenBank/DDBJ whole genome shotgun (WGS) entry which is preliminary data.</text>
</comment>
<comment type="similarity">
    <text evidence="4">Belongs to the glycosyl hydrolase 18 family.</text>
</comment>
<evidence type="ECO:0000256" key="4">
    <source>
        <dbReference type="RuleBase" id="RU004453"/>
    </source>
</evidence>
<dbReference type="InterPro" id="IPR011583">
    <property type="entry name" value="Chitinase_II/V-like_cat"/>
</dbReference>
<dbReference type="RefSeq" id="WP_277443966.1">
    <property type="nucleotide sequence ID" value="NZ_JAKOAV010000016.1"/>
</dbReference>
<dbReference type="Proteomes" id="UP001154312">
    <property type="component" value="Unassembled WGS sequence"/>
</dbReference>
<dbReference type="PANTHER" id="PTHR46066">
    <property type="entry name" value="CHITINASE DOMAIN-CONTAINING PROTEIN 1 FAMILY MEMBER"/>
    <property type="match status" value="1"/>
</dbReference>
<dbReference type="GO" id="GO:0004553">
    <property type="term" value="F:hydrolase activity, hydrolyzing O-glycosyl compounds"/>
    <property type="evidence" value="ECO:0007669"/>
    <property type="project" value="InterPro"/>
</dbReference>
<dbReference type="InterPro" id="IPR029070">
    <property type="entry name" value="Chitinase_insertion_sf"/>
</dbReference>
<dbReference type="SUPFAM" id="SSF51445">
    <property type="entry name" value="(Trans)glycosidases"/>
    <property type="match status" value="1"/>
</dbReference>
<dbReference type="InterPro" id="IPR001579">
    <property type="entry name" value="Glyco_hydro_18_chit_AS"/>
</dbReference>
<evidence type="ECO:0000256" key="3">
    <source>
        <dbReference type="RuleBase" id="RU000489"/>
    </source>
</evidence>
<dbReference type="EMBL" id="JAKOAV010000016">
    <property type="protein sequence ID" value="MDF9408627.1"/>
    <property type="molecule type" value="Genomic_DNA"/>
</dbReference>
<dbReference type="InterPro" id="IPR001223">
    <property type="entry name" value="Glyco_hydro18_cat"/>
</dbReference>
<dbReference type="InterPro" id="IPR017853">
    <property type="entry name" value="GH"/>
</dbReference>
<dbReference type="Pfam" id="PF00704">
    <property type="entry name" value="Glyco_hydro_18"/>
    <property type="match status" value="1"/>
</dbReference>
<keyword evidence="7" id="KW-1185">Reference proteome</keyword>
<protein>
    <submittedName>
        <fullName evidence="6">Glycosyl hydrolase family 18 protein</fullName>
    </submittedName>
</protein>
<sequence length="371" mass="41778">MKNEANKSCIVVLYAILFLFIFTTCTFNQLSRTAVAADFRLGIGSSAGNFAYSNQDGKLNRKVVGFYAQDYPGDMLAYDSLACSHADIDTIAVFNCRVDGTGNLINQSTNHVVDLAKRENVKALLLVHNFNNYIDKDAAHKVLLEENRNNLEENLLYTIRQNGFDGVNIDLEGVPPGDRENYIKLLTELKELFSPHGYLLTVSIPAETRDNPKSDWSGAYEYSAIGEIADLVILMTYDEHWSGGEPGPVASLPWVQQVLDYALETIPKEKTLMGIAAYGYDWSAGKGHVIFWNGVNSLADKYGGAKWNDKFSSPFFTYYDEKGYKHEVWFENKYSLRLKLDLANCYNIAGIAVWRLGFEDSSFWQTVSEKF</sequence>
<dbReference type="InterPro" id="IPR041704">
    <property type="entry name" value="CFLE_GH18"/>
</dbReference>
<keyword evidence="2 3" id="KW-0326">Glycosidase</keyword>
<accession>A0A9X4H5P8</accession>
<feature type="domain" description="GH18" evidence="5">
    <location>
        <begin position="61"/>
        <end position="371"/>
    </location>
</feature>
<dbReference type="Gene3D" id="3.10.50.10">
    <property type="match status" value="1"/>
</dbReference>
<reference evidence="6" key="1">
    <citation type="submission" date="2022-02" db="EMBL/GenBank/DDBJ databases">
        <authorList>
            <person name="Leng L."/>
        </authorList>
    </citation>
    <scope>NUCLEOTIDE SEQUENCE</scope>
    <source>
        <strain evidence="6">JI</strain>
    </source>
</reference>
<organism evidence="6 7">
    <name type="scientific">Pelotomaculum isophthalicicum JI</name>
    <dbReference type="NCBI Taxonomy" id="947010"/>
    <lineage>
        <taxon>Bacteria</taxon>
        <taxon>Bacillati</taxon>
        <taxon>Bacillota</taxon>
        <taxon>Clostridia</taxon>
        <taxon>Eubacteriales</taxon>
        <taxon>Desulfotomaculaceae</taxon>
        <taxon>Pelotomaculum</taxon>
    </lineage>
</organism>
<dbReference type="Gene3D" id="3.20.20.80">
    <property type="entry name" value="Glycosidases"/>
    <property type="match status" value="1"/>
</dbReference>
<dbReference type="SMART" id="SM00636">
    <property type="entry name" value="Glyco_18"/>
    <property type="match status" value="1"/>
</dbReference>
<dbReference type="PROSITE" id="PS51910">
    <property type="entry name" value="GH18_2"/>
    <property type="match status" value="1"/>
</dbReference>
<keyword evidence="1 3" id="KW-0378">Hydrolase</keyword>
<dbReference type="CDD" id="cd02874">
    <property type="entry name" value="GH18_CFLE_spore_hydrolase"/>
    <property type="match status" value="1"/>
</dbReference>
<dbReference type="GO" id="GO:0008061">
    <property type="term" value="F:chitin binding"/>
    <property type="evidence" value="ECO:0007669"/>
    <property type="project" value="InterPro"/>
</dbReference>
<dbReference type="PANTHER" id="PTHR46066:SF2">
    <property type="entry name" value="CHITINASE DOMAIN-CONTAINING PROTEIN 1"/>
    <property type="match status" value="1"/>
</dbReference>
<evidence type="ECO:0000256" key="1">
    <source>
        <dbReference type="ARBA" id="ARBA00022801"/>
    </source>
</evidence>
<proteinExistence type="inferred from homology"/>
<evidence type="ECO:0000313" key="7">
    <source>
        <dbReference type="Proteomes" id="UP001154312"/>
    </source>
</evidence>
<dbReference type="PROSITE" id="PS01095">
    <property type="entry name" value="GH18_1"/>
    <property type="match status" value="1"/>
</dbReference>